<dbReference type="AlphaFoldDB" id="A0A830HCN8"/>
<dbReference type="PANTHER" id="PTHR28069">
    <property type="entry name" value="GH20023P"/>
    <property type="match status" value="1"/>
</dbReference>
<evidence type="ECO:0000313" key="3">
    <source>
        <dbReference type="EMBL" id="GHP03109.1"/>
    </source>
</evidence>
<dbReference type="Pfam" id="PF20179">
    <property type="entry name" value="MSS51_C"/>
    <property type="match status" value="1"/>
</dbReference>
<sequence length="325" mass="35411">MLRTEGDLNDVEVKRNEVAAAIKAFNKQLGKECAEQMFSSPVPHTSSGAAAATSGASESRQAGLEQSSKWEHVFRAAEPSNSATSDVHAAAILKRFADAMSYPLSVVAASSIFPLARRALTRRQDEDVHVHVLGASETAECSFVSAWRSAVKCFHLLGTGPSSLFVSFVGLDVPERLHNTEKSLGGESKARFFRGTYDAFRAEHSTTPPALVLGYNMGLSCPDYNWTPTLRVLARLGCPIVVTTNTFMELSMEQEILESKARMACEGVSENPFPCPCPAQSGTVANDVYRRNQWFGIFFAAQRTSHVDNGDTSAGEKPKKKRRKT</sequence>
<feature type="compositionally biased region" description="Low complexity" evidence="1">
    <location>
        <begin position="45"/>
        <end position="59"/>
    </location>
</feature>
<dbReference type="InterPro" id="IPR046824">
    <property type="entry name" value="Mss51-like_C"/>
</dbReference>
<name>A0A830HCN8_9CHLO</name>
<proteinExistence type="predicted"/>
<reference evidence="3" key="1">
    <citation type="submission" date="2020-10" db="EMBL/GenBank/DDBJ databases">
        <title>Unveiling of a novel bifunctional photoreceptor, Dualchrome1, isolated from a cosmopolitan green alga.</title>
        <authorList>
            <person name="Suzuki S."/>
            <person name="Kawachi M."/>
        </authorList>
    </citation>
    <scope>NUCLEOTIDE SEQUENCE</scope>
    <source>
        <strain evidence="3">NIES 2893</strain>
    </source>
</reference>
<organism evidence="3 4">
    <name type="scientific">Pycnococcus provasolii</name>
    <dbReference type="NCBI Taxonomy" id="41880"/>
    <lineage>
        <taxon>Eukaryota</taxon>
        <taxon>Viridiplantae</taxon>
        <taxon>Chlorophyta</taxon>
        <taxon>Pseudoscourfieldiophyceae</taxon>
        <taxon>Pseudoscourfieldiales</taxon>
        <taxon>Pycnococcaceae</taxon>
        <taxon>Pycnococcus</taxon>
    </lineage>
</organism>
<feature type="region of interest" description="Disordered" evidence="1">
    <location>
        <begin position="39"/>
        <end position="62"/>
    </location>
</feature>
<accession>A0A830HCN8</accession>
<comment type="caution">
    <text evidence="3">The sequence shown here is derived from an EMBL/GenBank/DDBJ whole genome shotgun (WGS) entry which is preliminary data.</text>
</comment>
<evidence type="ECO:0000259" key="2">
    <source>
        <dbReference type="Pfam" id="PF20179"/>
    </source>
</evidence>
<dbReference type="EMBL" id="BNJQ01000004">
    <property type="protein sequence ID" value="GHP03109.1"/>
    <property type="molecule type" value="Genomic_DNA"/>
</dbReference>
<evidence type="ECO:0000313" key="4">
    <source>
        <dbReference type="Proteomes" id="UP000660262"/>
    </source>
</evidence>
<dbReference type="PANTHER" id="PTHR28069:SF2">
    <property type="entry name" value="GH20023P"/>
    <property type="match status" value="1"/>
</dbReference>
<keyword evidence="4" id="KW-1185">Reference proteome</keyword>
<protein>
    <recommendedName>
        <fullName evidence="2">Mitochondrial splicing suppressor 51-like C-terminal domain-containing protein</fullName>
    </recommendedName>
</protein>
<dbReference type="OrthoDB" id="194537at2759"/>
<feature type="domain" description="Mitochondrial splicing suppressor 51-like C-terminal" evidence="2">
    <location>
        <begin position="118"/>
        <end position="279"/>
    </location>
</feature>
<gene>
    <name evidence="3" type="ORF">PPROV_000186400</name>
</gene>
<dbReference type="Proteomes" id="UP000660262">
    <property type="component" value="Unassembled WGS sequence"/>
</dbReference>
<evidence type="ECO:0000256" key="1">
    <source>
        <dbReference type="SAM" id="MobiDB-lite"/>
    </source>
</evidence>